<comment type="caution">
    <text evidence="2">The sequence shown here is derived from an EMBL/GenBank/DDBJ whole genome shotgun (WGS) entry which is preliminary data.</text>
</comment>
<protein>
    <recommendedName>
        <fullName evidence="1">Methyltransferase type 11 domain-containing protein</fullName>
    </recommendedName>
</protein>
<sequence length="358" mass="39826">MESRLHCTAARCAQGRLRTVAGHGGSRIRGEPIARRERRSARASGDRRIPCVNTLKRQRAARWLRGSGIEIGALDTPLAVPAGVDVRYVDRVPTEQLHDQYKELPDADFAPVSIVGDAQDLSALPDSSVDFVIANHLLEHLENPIAGLREMLRVIRSGGVLYMALPDPRVTFDVDRELTSVDHVVDEYRNGTSHTREAHFIEWVEKAEKHVEWMRRAGVSTGPSRVRELMDLDYSIHFHVWRPDTFLEFLVGATREAGLEMEMVEFIPRQQGDDEYIFVFLKGIAPVDLAVPPVPEDGAAQQLHAEVAALRAEVARLAVTADQLAAVTASRSWRVTAPLRAASVAAARLRHRRRAGLS</sequence>
<dbReference type="InterPro" id="IPR013216">
    <property type="entry name" value="Methyltransf_11"/>
</dbReference>
<gene>
    <name evidence="2" type="ORF">DLM65_08305</name>
</gene>
<dbReference type="Pfam" id="PF08241">
    <property type="entry name" value="Methyltransf_11"/>
    <property type="match status" value="1"/>
</dbReference>
<dbReference type="SUPFAM" id="SSF53335">
    <property type="entry name" value="S-adenosyl-L-methionine-dependent methyltransferases"/>
    <property type="match status" value="1"/>
</dbReference>
<dbReference type="GO" id="GO:0008757">
    <property type="term" value="F:S-adenosylmethionine-dependent methyltransferase activity"/>
    <property type="evidence" value="ECO:0007669"/>
    <property type="project" value="InterPro"/>
</dbReference>
<proteinExistence type="predicted"/>
<dbReference type="InterPro" id="IPR029063">
    <property type="entry name" value="SAM-dependent_MTases_sf"/>
</dbReference>
<feature type="domain" description="Methyltransferase type 11" evidence="1">
    <location>
        <begin position="102"/>
        <end position="162"/>
    </location>
</feature>
<dbReference type="EMBL" id="QHBU01000153">
    <property type="protein sequence ID" value="PZR80425.1"/>
    <property type="molecule type" value="Genomic_DNA"/>
</dbReference>
<evidence type="ECO:0000313" key="3">
    <source>
        <dbReference type="Proteomes" id="UP000248724"/>
    </source>
</evidence>
<name>A0A2W5ZC09_9BACT</name>
<accession>A0A2W5ZC09</accession>
<dbReference type="AlphaFoldDB" id="A0A2W5ZC09"/>
<dbReference type="Gene3D" id="3.40.50.150">
    <property type="entry name" value="Vaccinia Virus protein VP39"/>
    <property type="match status" value="1"/>
</dbReference>
<reference evidence="2 3" key="1">
    <citation type="journal article" date="2017" name="Nature">
        <title>Atmospheric trace gases support primary production in Antarctic desert surface soil.</title>
        <authorList>
            <person name="Ji M."/>
            <person name="Greening C."/>
            <person name="Vanwonterghem I."/>
            <person name="Carere C.R."/>
            <person name="Bay S.K."/>
            <person name="Steen J.A."/>
            <person name="Montgomery K."/>
            <person name="Lines T."/>
            <person name="Beardall J."/>
            <person name="van Dorst J."/>
            <person name="Snape I."/>
            <person name="Stott M.B."/>
            <person name="Hugenholtz P."/>
            <person name="Ferrari B.C."/>
        </authorList>
    </citation>
    <scope>NUCLEOTIDE SEQUENCE [LARGE SCALE GENOMIC DNA]</scope>
    <source>
        <strain evidence="2">RRmetagenome_bin12</strain>
    </source>
</reference>
<dbReference type="CDD" id="cd02440">
    <property type="entry name" value="AdoMet_MTases"/>
    <property type="match status" value="1"/>
</dbReference>
<dbReference type="Proteomes" id="UP000248724">
    <property type="component" value="Unassembled WGS sequence"/>
</dbReference>
<evidence type="ECO:0000313" key="2">
    <source>
        <dbReference type="EMBL" id="PZR80425.1"/>
    </source>
</evidence>
<evidence type="ECO:0000259" key="1">
    <source>
        <dbReference type="Pfam" id="PF08241"/>
    </source>
</evidence>
<organism evidence="2 3">
    <name type="scientific">Candidatus Aeolococcus gillhamiae</name>
    <dbReference type="NCBI Taxonomy" id="3127015"/>
    <lineage>
        <taxon>Bacteria</taxon>
        <taxon>Bacillati</taxon>
        <taxon>Candidatus Dormiibacterota</taxon>
        <taxon>Candidatus Dormibacteria</taxon>
        <taxon>Candidatus Aeolococcales</taxon>
        <taxon>Candidatus Aeolococcaceae</taxon>
        <taxon>Candidatus Aeolococcus</taxon>
    </lineage>
</organism>